<dbReference type="Gene3D" id="3.40.630.30">
    <property type="match status" value="1"/>
</dbReference>
<accession>A0A7X3K529</accession>
<dbReference type="PANTHER" id="PTHR43877:SF2">
    <property type="entry name" value="AMINOALKYLPHOSPHONATE N-ACETYLTRANSFERASE-RELATED"/>
    <property type="match status" value="1"/>
</dbReference>
<keyword evidence="2" id="KW-0012">Acyltransferase</keyword>
<dbReference type="PROSITE" id="PS51186">
    <property type="entry name" value="GNAT"/>
    <property type="match status" value="1"/>
</dbReference>
<name>A0A7X3K529_9HYPH</name>
<dbReference type="EMBL" id="WQRF01000007">
    <property type="protein sequence ID" value="MVT00539.1"/>
    <property type="molecule type" value="Genomic_DNA"/>
</dbReference>
<dbReference type="GO" id="GO:0016747">
    <property type="term" value="F:acyltransferase activity, transferring groups other than amino-acyl groups"/>
    <property type="evidence" value="ECO:0007669"/>
    <property type="project" value="InterPro"/>
</dbReference>
<dbReference type="InterPro" id="IPR050832">
    <property type="entry name" value="Bact_Acetyltransf"/>
</dbReference>
<dbReference type="InterPro" id="IPR000182">
    <property type="entry name" value="GNAT_dom"/>
</dbReference>
<feature type="domain" description="N-acetyltransferase" evidence="3">
    <location>
        <begin position="3"/>
        <end position="163"/>
    </location>
</feature>
<evidence type="ECO:0000313" key="5">
    <source>
        <dbReference type="Proteomes" id="UP000438106"/>
    </source>
</evidence>
<dbReference type="RefSeq" id="WP_157291333.1">
    <property type="nucleotide sequence ID" value="NZ_JAVKFR010000034.1"/>
</dbReference>
<keyword evidence="5" id="KW-1185">Reference proteome</keyword>
<evidence type="ECO:0000256" key="1">
    <source>
        <dbReference type="ARBA" id="ARBA00022679"/>
    </source>
</evidence>
<reference evidence="4 5" key="1">
    <citation type="submission" date="2019-12" db="EMBL/GenBank/DDBJ databases">
        <title>Devosia maris sp. nov., isolated from the deep seawater.</title>
        <authorList>
            <person name="Liu Y."/>
        </authorList>
    </citation>
    <scope>NUCLEOTIDE SEQUENCE [LARGE SCALE GENOMIC DNA]</scope>
    <source>
        <strain evidence="4 5">L53-10-65</strain>
    </source>
</reference>
<gene>
    <name evidence="4" type="ORF">GO014_16055</name>
</gene>
<dbReference type="Pfam" id="PF00583">
    <property type="entry name" value="Acetyltransf_1"/>
    <property type="match status" value="1"/>
</dbReference>
<proteinExistence type="predicted"/>
<evidence type="ECO:0000313" key="4">
    <source>
        <dbReference type="EMBL" id="MVT00539.1"/>
    </source>
</evidence>
<sequence>MSVTIRPITLDDAGGFHAALDSVARERRFLRLTEAPPLARSLQFVASNLASGNPQFVAVDEDEIVGWCDICRSNEQDSEHCGGLGMGLLASHRGKGIGTNLVTAALDAARGKFERVELEVYASNIPAIALYQKTGFTHEGRRRRALLRDGVHDDIVMMGLLLS</sequence>
<organism evidence="4 5">
    <name type="scientific">Devosia marina</name>
    <dbReference type="NCBI Taxonomy" id="2683198"/>
    <lineage>
        <taxon>Bacteria</taxon>
        <taxon>Pseudomonadati</taxon>
        <taxon>Pseudomonadota</taxon>
        <taxon>Alphaproteobacteria</taxon>
        <taxon>Hyphomicrobiales</taxon>
        <taxon>Devosiaceae</taxon>
        <taxon>Devosia</taxon>
    </lineage>
</organism>
<keyword evidence="1 4" id="KW-0808">Transferase</keyword>
<dbReference type="InterPro" id="IPR016181">
    <property type="entry name" value="Acyl_CoA_acyltransferase"/>
</dbReference>
<dbReference type="SUPFAM" id="SSF55729">
    <property type="entry name" value="Acyl-CoA N-acyltransferases (Nat)"/>
    <property type="match status" value="1"/>
</dbReference>
<dbReference type="Proteomes" id="UP000438106">
    <property type="component" value="Unassembled WGS sequence"/>
</dbReference>
<comment type="caution">
    <text evidence="4">The sequence shown here is derived from an EMBL/GenBank/DDBJ whole genome shotgun (WGS) entry which is preliminary data.</text>
</comment>
<dbReference type="PANTHER" id="PTHR43877">
    <property type="entry name" value="AMINOALKYLPHOSPHONATE N-ACETYLTRANSFERASE-RELATED-RELATED"/>
    <property type="match status" value="1"/>
</dbReference>
<evidence type="ECO:0000259" key="3">
    <source>
        <dbReference type="PROSITE" id="PS51186"/>
    </source>
</evidence>
<protein>
    <submittedName>
        <fullName evidence="4">GNAT family N-acetyltransferase</fullName>
    </submittedName>
</protein>
<dbReference type="AlphaFoldDB" id="A0A7X3K529"/>
<evidence type="ECO:0000256" key="2">
    <source>
        <dbReference type="ARBA" id="ARBA00023315"/>
    </source>
</evidence>
<dbReference type="CDD" id="cd04301">
    <property type="entry name" value="NAT_SF"/>
    <property type="match status" value="1"/>
</dbReference>